<keyword evidence="4" id="KW-0479">Metal-binding</keyword>
<dbReference type="VEuPathDB" id="FungiDB:BO82DRAFT_392630"/>
<dbReference type="OrthoDB" id="1658288at2759"/>
<feature type="compositionally biased region" description="Basic and acidic residues" evidence="11">
    <location>
        <begin position="418"/>
        <end position="427"/>
    </location>
</feature>
<dbReference type="PRINTS" id="PR00092">
    <property type="entry name" value="TYROSINASE"/>
</dbReference>
<sequence>MSQLTYPIQGIPVDTGRLEPPTRKEITAWLSDTANAHQVSLFMRALTEFQQLSPTNDSLSYYRIAGIHGEPDVEWDGVGNPPGSGFAGWWCAHNKETFATWHRPYLALFEQRIYEIMRKIIERDVPAPQVSIWEEAAKEWRLPYWDWGARQKYLNDYGLPEILTKERIDIINLIHDSPPVNIVNPLWKFTNPTGEAMGHRSMGRFRLQGIPWNRARATSRWGIALNQDESTWTDGVNDWEEANEAIRTPSLIGWLPTSIADAVYRLFATTFSSWESFESKKFHNPPTSADYLSLEFVHDGIHSMTGGFERLGRGIGHMADPSVAAFDPIFWLHHCNVDRLATIFQALHENMWFDSASGVGDVPLDPFHRDASNTPWTSNSCRDWKASFKYDYDDFTVPGQPAGVAPRSSTLRSSSGDAPRDDERDLPTLKKRINEKYGVVRREIMNSPSMRGRENDYVINIVYDRYALDGAAYFIHFFLGAPPGEVSFFRHANSYIGSVYTFSSSLEERGRTVQCHSCLEQKKQGVLSTAQIPITNVILGCAKDSSRTSLHSMTPDEVESYLEKNLTWRAVIAIESHTTPALPAANLPFPQDPGDPLSAGLIDMTRIPRTKIYAMKGTVSHSENDFELSTYSDYTSMWRATAGKPGGAVRENG</sequence>
<comment type="catalytic activity">
    <reaction evidence="9">
        <text>2 L-dopa + O2 = 2 L-dopaquinone + 2 H2O</text>
        <dbReference type="Rhea" id="RHEA:34287"/>
        <dbReference type="ChEBI" id="CHEBI:15377"/>
        <dbReference type="ChEBI" id="CHEBI:15379"/>
        <dbReference type="ChEBI" id="CHEBI:57504"/>
        <dbReference type="ChEBI" id="CHEBI:57924"/>
        <dbReference type="EC" id="1.14.18.1"/>
    </reaction>
</comment>
<dbReference type="Gene3D" id="2.60.310.20">
    <property type="match status" value="1"/>
</dbReference>
<evidence type="ECO:0000256" key="10">
    <source>
        <dbReference type="ARBA" id="ARBA00048881"/>
    </source>
</evidence>
<evidence type="ECO:0000256" key="1">
    <source>
        <dbReference type="ARBA" id="ARBA00001973"/>
    </source>
</evidence>
<dbReference type="InterPro" id="IPR050316">
    <property type="entry name" value="Tyrosinase/Hemocyanin"/>
</dbReference>
<feature type="compositionally biased region" description="Polar residues" evidence="11">
    <location>
        <begin position="407"/>
        <end position="416"/>
    </location>
</feature>
<dbReference type="InterPro" id="IPR002227">
    <property type="entry name" value="Tyrosinase_Cu-bd"/>
</dbReference>
<dbReference type="GO" id="GO:0004503">
    <property type="term" value="F:tyrosinase activity"/>
    <property type="evidence" value="ECO:0007669"/>
    <property type="project" value="UniProtKB-EC"/>
</dbReference>
<reference evidence="13 14" key="1">
    <citation type="submission" date="2016-12" db="EMBL/GenBank/DDBJ databases">
        <title>The genomes of Aspergillus section Nigri reveals drivers in fungal speciation.</title>
        <authorList>
            <consortium name="DOE Joint Genome Institute"/>
            <person name="Vesth T.C."/>
            <person name="Nybo J."/>
            <person name="Theobald S."/>
            <person name="Brandl J."/>
            <person name="Frisvad J.C."/>
            <person name="Nielsen K.F."/>
            <person name="Lyhne E.K."/>
            <person name="Kogle M.E."/>
            <person name="Kuo A."/>
            <person name="Riley R."/>
            <person name="Clum A."/>
            <person name="Nolan M."/>
            <person name="Lipzen A."/>
            <person name="Salamov A."/>
            <person name="Henrissat B."/>
            <person name="Wiebenga A."/>
            <person name="De Vries R.P."/>
            <person name="Grigoriev I.V."/>
            <person name="Mortensen U.H."/>
            <person name="Andersen M.R."/>
            <person name="Baker S.E."/>
        </authorList>
    </citation>
    <scope>NUCLEOTIDE SEQUENCE [LARGE SCALE GENOMIC DNA]</scope>
    <source>
        <strain evidence="13 14">CBS 121591</strain>
    </source>
</reference>
<organism evidence="13 14">
    <name type="scientific">Aspergillus uvarum CBS 121591</name>
    <dbReference type="NCBI Taxonomy" id="1448315"/>
    <lineage>
        <taxon>Eukaryota</taxon>
        <taxon>Fungi</taxon>
        <taxon>Dikarya</taxon>
        <taxon>Ascomycota</taxon>
        <taxon>Pezizomycotina</taxon>
        <taxon>Eurotiomycetes</taxon>
        <taxon>Eurotiomycetidae</taxon>
        <taxon>Eurotiales</taxon>
        <taxon>Aspergillaceae</taxon>
        <taxon>Aspergillus</taxon>
        <taxon>Aspergillus subgen. Circumdati</taxon>
    </lineage>
</organism>
<evidence type="ECO:0000256" key="2">
    <source>
        <dbReference type="ARBA" id="ARBA00009928"/>
    </source>
</evidence>
<dbReference type="Pfam" id="PF18132">
    <property type="entry name" value="Tyrosinase_C"/>
    <property type="match status" value="1"/>
</dbReference>
<dbReference type="AlphaFoldDB" id="A0A319CQ88"/>
<dbReference type="STRING" id="1448315.A0A319CQ88"/>
<keyword evidence="7" id="KW-0503">Monooxygenase</keyword>
<accession>A0A319CQ88</accession>
<protein>
    <recommendedName>
        <fullName evidence="3">tyrosinase</fullName>
        <ecNumber evidence="3">1.14.18.1</ecNumber>
    </recommendedName>
</protein>
<dbReference type="SUPFAM" id="SSF48056">
    <property type="entry name" value="Di-copper centre-containing domain"/>
    <property type="match status" value="1"/>
</dbReference>
<dbReference type="Proteomes" id="UP000248340">
    <property type="component" value="Unassembled WGS sequence"/>
</dbReference>
<gene>
    <name evidence="13" type="ORF">BO82DRAFT_392630</name>
</gene>
<dbReference type="PANTHER" id="PTHR11474:SF76">
    <property type="entry name" value="SHKT DOMAIN-CONTAINING PROTEIN"/>
    <property type="match status" value="1"/>
</dbReference>
<dbReference type="Gene3D" id="1.10.1280.10">
    <property type="entry name" value="Di-copper center containing domain from catechol oxidase"/>
    <property type="match status" value="1"/>
</dbReference>
<dbReference type="GO" id="GO:0046872">
    <property type="term" value="F:metal ion binding"/>
    <property type="evidence" value="ECO:0007669"/>
    <property type="project" value="UniProtKB-KW"/>
</dbReference>
<evidence type="ECO:0000256" key="7">
    <source>
        <dbReference type="ARBA" id="ARBA00023033"/>
    </source>
</evidence>
<evidence type="ECO:0000256" key="5">
    <source>
        <dbReference type="ARBA" id="ARBA00023002"/>
    </source>
</evidence>
<dbReference type="Pfam" id="PF00264">
    <property type="entry name" value="Tyrosinase"/>
    <property type="match status" value="1"/>
</dbReference>
<evidence type="ECO:0000256" key="8">
    <source>
        <dbReference type="ARBA" id="ARBA00023101"/>
    </source>
</evidence>
<evidence type="ECO:0000313" key="13">
    <source>
        <dbReference type="EMBL" id="PYH80933.1"/>
    </source>
</evidence>
<evidence type="ECO:0000256" key="3">
    <source>
        <dbReference type="ARBA" id="ARBA00011906"/>
    </source>
</evidence>
<dbReference type="PROSITE" id="PS00498">
    <property type="entry name" value="TYROSINASE_2"/>
    <property type="match status" value="1"/>
</dbReference>
<keyword evidence="14" id="KW-1185">Reference proteome</keyword>
<dbReference type="EMBL" id="KZ821705">
    <property type="protein sequence ID" value="PYH80933.1"/>
    <property type="molecule type" value="Genomic_DNA"/>
</dbReference>
<keyword evidence="6" id="KW-0186">Copper</keyword>
<keyword evidence="5" id="KW-0560">Oxidoreductase</keyword>
<evidence type="ECO:0000256" key="6">
    <source>
        <dbReference type="ARBA" id="ARBA00023008"/>
    </source>
</evidence>
<feature type="domain" description="Tyrosinase copper-binding" evidence="12">
    <location>
        <begin position="327"/>
        <end position="338"/>
    </location>
</feature>
<dbReference type="InterPro" id="IPR008922">
    <property type="entry name" value="Di-copper_centre_dom_sf"/>
</dbReference>
<dbReference type="PANTHER" id="PTHR11474">
    <property type="entry name" value="TYROSINASE FAMILY MEMBER"/>
    <property type="match status" value="1"/>
</dbReference>
<proteinExistence type="inferred from homology"/>
<evidence type="ECO:0000256" key="4">
    <source>
        <dbReference type="ARBA" id="ARBA00022723"/>
    </source>
</evidence>
<dbReference type="InterPro" id="IPR041640">
    <property type="entry name" value="Tyrosinase_C"/>
</dbReference>
<keyword evidence="8" id="KW-0470">Melanin biosynthesis</keyword>
<evidence type="ECO:0000259" key="12">
    <source>
        <dbReference type="PROSITE" id="PS00498"/>
    </source>
</evidence>
<feature type="region of interest" description="Disordered" evidence="11">
    <location>
        <begin position="399"/>
        <end position="427"/>
    </location>
</feature>
<dbReference type="GeneID" id="37141373"/>
<comment type="cofactor">
    <cofactor evidence="1">
        <name>Cu(2+)</name>
        <dbReference type="ChEBI" id="CHEBI:29036"/>
    </cofactor>
</comment>
<evidence type="ECO:0000256" key="9">
    <source>
        <dbReference type="ARBA" id="ARBA00048233"/>
    </source>
</evidence>
<dbReference type="EC" id="1.14.18.1" evidence="3"/>
<comment type="catalytic activity">
    <reaction evidence="10">
        <text>L-tyrosine + O2 = L-dopaquinone + H2O</text>
        <dbReference type="Rhea" id="RHEA:18117"/>
        <dbReference type="ChEBI" id="CHEBI:15377"/>
        <dbReference type="ChEBI" id="CHEBI:15379"/>
        <dbReference type="ChEBI" id="CHEBI:57924"/>
        <dbReference type="ChEBI" id="CHEBI:58315"/>
        <dbReference type="EC" id="1.14.18.1"/>
    </reaction>
</comment>
<comment type="similarity">
    <text evidence="2">Belongs to the tyrosinase family.</text>
</comment>
<dbReference type="RefSeq" id="XP_025491133.1">
    <property type="nucleotide sequence ID" value="XM_025638631.1"/>
</dbReference>
<evidence type="ECO:0000313" key="14">
    <source>
        <dbReference type="Proteomes" id="UP000248340"/>
    </source>
</evidence>
<name>A0A319CQ88_9EURO</name>
<dbReference type="GO" id="GO:0042438">
    <property type="term" value="P:melanin biosynthetic process"/>
    <property type="evidence" value="ECO:0007669"/>
    <property type="project" value="UniProtKB-KW"/>
</dbReference>
<evidence type="ECO:0000256" key="11">
    <source>
        <dbReference type="SAM" id="MobiDB-lite"/>
    </source>
</evidence>